<dbReference type="Proteomes" id="UP000243502">
    <property type="component" value="Chromosome 2"/>
</dbReference>
<evidence type="ECO:0000313" key="2">
    <source>
        <dbReference type="Proteomes" id="UP000243502"/>
    </source>
</evidence>
<dbReference type="EMBL" id="CP026112">
    <property type="protein sequence ID" value="AUT62922.1"/>
    <property type="molecule type" value="Genomic_DNA"/>
</dbReference>
<organism evidence="1 2">
    <name type="scientific">Paraburkholderia terrae</name>
    <dbReference type="NCBI Taxonomy" id="311230"/>
    <lineage>
        <taxon>Bacteria</taxon>
        <taxon>Pseudomonadati</taxon>
        <taxon>Pseudomonadota</taxon>
        <taxon>Betaproteobacteria</taxon>
        <taxon>Burkholderiales</taxon>
        <taxon>Burkholderiaceae</taxon>
        <taxon>Paraburkholderia</taxon>
    </lineage>
</organism>
<dbReference type="KEGG" id="pter:C2L65_25485"/>
<gene>
    <name evidence="1" type="ORF">C2L65_25485</name>
</gene>
<accession>A0A2I8EU52</accession>
<evidence type="ECO:0000313" key="1">
    <source>
        <dbReference type="EMBL" id="AUT62922.1"/>
    </source>
</evidence>
<name>A0A2I8EU52_9BURK</name>
<dbReference type="AlphaFoldDB" id="A0A2I8EU52"/>
<protein>
    <submittedName>
        <fullName evidence="1">Uncharacterized protein</fullName>
    </submittedName>
</protein>
<proteinExistence type="predicted"/>
<reference evidence="1 2" key="1">
    <citation type="submission" date="2018-01" db="EMBL/GenBank/DDBJ databases">
        <title>Species boundaries and ecological features among Paraburkholderia terrae DSMZ17804T, P. hospita DSMZ17164T and P. caribensis DSMZ13236T.</title>
        <authorList>
            <person name="Pratama A.A."/>
        </authorList>
    </citation>
    <scope>NUCLEOTIDE SEQUENCE [LARGE SCALE GENOMIC DNA]</scope>
    <source>
        <strain evidence="1 2">DSM 17804</strain>
    </source>
</reference>
<sequence>MDRILLACKAARYAVDCDGLWAYGNAEVPVYSVNSMWWFFCHCAGIRDLAFVARLVWFAWVCAGIRVL</sequence>